<gene>
    <name evidence="1" type="ORF">J2S76_002288</name>
</gene>
<name>A0ABU0DHS2_9HYPH</name>
<accession>A0ABU0DHS2</accession>
<evidence type="ECO:0000313" key="1">
    <source>
        <dbReference type="EMBL" id="MDQ0347861.1"/>
    </source>
</evidence>
<comment type="caution">
    <text evidence="1">The sequence shown here is derived from an EMBL/GenBank/DDBJ whole genome shotgun (WGS) entry which is preliminary data.</text>
</comment>
<dbReference type="Proteomes" id="UP001238467">
    <property type="component" value="Unassembled WGS sequence"/>
</dbReference>
<keyword evidence="2" id="KW-1185">Reference proteome</keyword>
<dbReference type="EMBL" id="JAUSUH010000004">
    <property type="protein sequence ID" value="MDQ0347861.1"/>
    <property type="molecule type" value="Genomic_DNA"/>
</dbReference>
<reference evidence="1 2" key="1">
    <citation type="submission" date="2023-07" db="EMBL/GenBank/DDBJ databases">
        <title>Genomic Encyclopedia of Type Strains, Phase IV (KMG-IV): sequencing the most valuable type-strain genomes for metagenomic binning, comparative biology and taxonomic classification.</title>
        <authorList>
            <person name="Goeker M."/>
        </authorList>
    </citation>
    <scope>NUCLEOTIDE SEQUENCE [LARGE SCALE GENOMIC DNA]</scope>
    <source>
        <strain evidence="1 2">DSM 1277</strain>
    </source>
</reference>
<sequence length="109" mass="11293">MDEIEIQLGGSVVTLRPTLGAAMGMSKRHGGLMNVLAGLERYDLAMAADVVSAGTGAGADQRQAIEEKVFAAGLAGLVSPLVRFVILLSNGGRSPEEPEEAKGVERPFA</sequence>
<organism evidence="1 2">
    <name type="scientific">Ancylobacter vacuolatus</name>
    <dbReference type="NCBI Taxonomy" id="223389"/>
    <lineage>
        <taxon>Bacteria</taxon>
        <taxon>Pseudomonadati</taxon>
        <taxon>Pseudomonadota</taxon>
        <taxon>Alphaproteobacteria</taxon>
        <taxon>Hyphomicrobiales</taxon>
        <taxon>Xanthobacteraceae</taxon>
        <taxon>Ancylobacter</taxon>
    </lineage>
</organism>
<protein>
    <recommendedName>
        <fullName evidence="3">Phage tail tube protein, GTA-gp10</fullName>
    </recommendedName>
</protein>
<proteinExistence type="predicted"/>
<evidence type="ECO:0000313" key="2">
    <source>
        <dbReference type="Proteomes" id="UP001238467"/>
    </source>
</evidence>
<dbReference type="RefSeq" id="WP_307060557.1">
    <property type="nucleotide sequence ID" value="NZ_JAUSUH010000004.1"/>
</dbReference>
<evidence type="ECO:0008006" key="3">
    <source>
        <dbReference type="Google" id="ProtNLM"/>
    </source>
</evidence>